<evidence type="ECO:0000256" key="2">
    <source>
        <dbReference type="ARBA" id="ARBA00022692"/>
    </source>
</evidence>
<organism evidence="7 8">
    <name type="scientific">Labedaea rhizosphaerae</name>
    <dbReference type="NCBI Taxonomy" id="598644"/>
    <lineage>
        <taxon>Bacteria</taxon>
        <taxon>Bacillati</taxon>
        <taxon>Actinomycetota</taxon>
        <taxon>Actinomycetes</taxon>
        <taxon>Pseudonocardiales</taxon>
        <taxon>Pseudonocardiaceae</taxon>
        <taxon>Labedaea</taxon>
    </lineage>
</organism>
<evidence type="ECO:0000256" key="5">
    <source>
        <dbReference type="SAM" id="MobiDB-lite"/>
    </source>
</evidence>
<sequence>MRTRSTAGMVTALGLALAVIAGCSSGGDGGGGGVKPSSDAPADYNPGGSINQVSAGGLPVQDGPSGTKQGVPDAQLQIDNAATDGEAKQMDTLAANALDDVFTFWQAEMPADFGGKQFKKPDRLLSYDASGSPQQFCGISTKNLVNAAYCFTDNTVAWDRGQLLPMIQKSVGDMGVVTVFAHEMGHSVQHQVGEKSQQSIVLEQQADCYAGVFMRWVAEGKSKHFQLSTGDGLNSVLAGIFSFRDIVGQYNAQDTSPDAVPHGLGFDRVYAFQTGFTEGAPRCAKIDINEINKRIQQREFNKKEQGDKGNVEIDNDNLTLLDADLDKVYGLQGDAKPNVQNGGQCQGGPQVNTAIYCKQQNLVIIDKQKLNEISKPPKEDLQVPDPNGTAIGDFGAFSEVASRYTLAMLKSKNIALDDESAGLRSSCLTGFWAQKASNGDDHSMKLHISPGDLDEAVAELLAKNSVIAADVNGKPVPSGFARVEAFRIGFTNDMNTCLQLH</sequence>
<dbReference type="OrthoDB" id="5168289at2"/>
<keyword evidence="7" id="KW-0482">Metalloprotease</keyword>
<feature type="chain" id="PRO_5038349626" evidence="6">
    <location>
        <begin position="22"/>
        <end position="501"/>
    </location>
</feature>
<dbReference type="GO" id="GO:0006508">
    <property type="term" value="P:proteolysis"/>
    <property type="evidence" value="ECO:0007669"/>
    <property type="project" value="UniProtKB-KW"/>
</dbReference>
<evidence type="ECO:0000313" key="8">
    <source>
        <dbReference type="Proteomes" id="UP000295444"/>
    </source>
</evidence>
<dbReference type="GO" id="GO:0016020">
    <property type="term" value="C:membrane"/>
    <property type="evidence" value="ECO:0007669"/>
    <property type="project" value="UniProtKB-SubCell"/>
</dbReference>
<evidence type="ECO:0000313" key="7">
    <source>
        <dbReference type="EMBL" id="TDP97586.1"/>
    </source>
</evidence>
<dbReference type="PROSITE" id="PS51257">
    <property type="entry name" value="PROKAR_LIPOPROTEIN"/>
    <property type="match status" value="1"/>
</dbReference>
<dbReference type="PANTHER" id="PTHR30168">
    <property type="entry name" value="PUTATIVE MEMBRANE PROTEIN YPFJ"/>
    <property type="match status" value="1"/>
</dbReference>
<feature type="region of interest" description="Disordered" evidence="5">
    <location>
        <begin position="28"/>
        <end position="72"/>
    </location>
</feature>
<proteinExistence type="predicted"/>
<keyword evidence="7" id="KW-0378">Hydrolase</keyword>
<dbReference type="Pfam" id="PF04228">
    <property type="entry name" value="Zn_peptidase"/>
    <property type="match status" value="1"/>
</dbReference>
<keyword evidence="7" id="KW-0645">Protease</keyword>
<dbReference type="InterPro" id="IPR007343">
    <property type="entry name" value="Uncharacterised_pept_Zn_put"/>
</dbReference>
<gene>
    <name evidence="7" type="ORF">EV186_103550</name>
</gene>
<keyword evidence="6" id="KW-0732">Signal</keyword>
<keyword evidence="8" id="KW-1185">Reference proteome</keyword>
<dbReference type="Proteomes" id="UP000295444">
    <property type="component" value="Unassembled WGS sequence"/>
</dbReference>
<dbReference type="PANTHER" id="PTHR30168:SF0">
    <property type="entry name" value="INNER MEMBRANE PROTEIN"/>
    <property type="match status" value="1"/>
</dbReference>
<comment type="subcellular location">
    <subcellularLocation>
        <location evidence="1">Membrane</location>
        <topology evidence="1">Single-pass membrane protein</topology>
    </subcellularLocation>
</comment>
<comment type="caution">
    <text evidence="7">The sequence shown here is derived from an EMBL/GenBank/DDBJ whole genome shotgun (WGS) entry which is preliminary data.</text>
</comment>
<feature type="signal peptide" evidence="6">
    <location>
        <begin position="1"/>
        <end position="21"/>
    </location>
</feature>
<dbReference type="SUPFAM" id="SSF55486">
    <property type="entry name" value="Metalloproteases ('zincins'), catalytic domain"/>
    <property type="match status" value="1"/>
</dbReference>
<keyword evidence="4" id="KW-0472">Membrane</keyword>
<evidence type="ECO:0000256" key="4">
    <source>
        <dbReference type="ARBA" id="ARBA00023136"/>
    </source>
</evidence>
<name>A0A4R6SEU2_LABRH</name>
<dbReference type="RefSeq" id="WP_133850766.1">
    <property type="nucleotide sequence ID" value="NZ_SNXZ01000003.1"/>
</dbReference>
<evidence type="ECO:0000256" key="6">
    <source>
        <dbReference type="SAM" id="SignalP"/>
    </source>
</evidence>
<protein>
    <submittedName>
        <fullName evidence="7">Putative metalloprotease</fullName>
    </submittedName>
</protein>
<keyword evidence="3" id="KW-1133">Transmembrane helix</keyword>
<keyword evidence="2" id="KW-0812">Transmembrane</keyword>
<evidence type="ECO:0000256" key="1">
    <source>
        <dbReference type="ARBA" id="ARBA00004167"/>
    </source>
</evidence>
<evidence type="ECO:0000256" key="3">
    <source>
        <dbReference type="ARBA" id="ARBA00022989"/>
    </source>
</evidence>
<accession>A0A4R6SEU2</accession>
<reference evidence="7 8" key="1">
    <citation type="submission" date="2019-03" db="EMBL/GenBank/DDBJ databases">
        <title>Genomic Encyclopedia of Type Strains, Phase IV (KMG-IV): sequencing the most valuable type-strain genomes for metagenomic binning, comparative biology and taxonomic classification.</title>
        <authorList>
            <person name="Goeker M."/>
        </authorList>
    </citation>
    <scope>NUCLEOTIDE SEQUENCE [LARGE SCALE GENOMIC DNA]</scope>
    <source>
        <strain evidence="7 8">DSM 45361</strain>
    </source>
</reference>
<dbReference type="GO" id="GO:0008237">
    <property type="term" value="F:metallopeptidase activity"/>
    <property type="evidence" value="ECO:0007669"/>
    <property type="project" value="UniProtKB-KW"/>
</dbReference>
<dbReference type="AlphaFoldDB" id="A0A4R6SEU2"/>
<dbReference type="EMBL" id="SNXZ01000003">
    <property type="protein sequence ID" value="TDP97586.1"/>
    <property type="molecule type" value="Genomic_DNA"/>
</dbReference>